<proteinExistence type="predicted"/>
<gene>
    <name evidence="3" type="ORF">F8M41_008167</name>
</gene>
<evidence type="ECO:0000313" key="3">
    <source>
        <dbReference type="EMBL" id="KAF0411845.1"/>
    </source>
</evidence>
<feature type="transmembrane region" description="Helical" evidence="2">
    <location>
        <begin position="116"/>
        <end position="139"/>
    </location>
</feature>
<name>A0A8H4A3U8_GIGMA</name>
<organism evidence="3 4">
    <name type="scientific">Gigaspora margarita</name>
    <dbReference type="NCBI Taxonomy" id="4874"/>
    <lineage>
        <taxon>Eukaryota</taxon>
        <taxon>Fungi</taxon>
        <taxon>Fungi incertae sedis</taxon>
        <taxon>Mucoromycota</taxon>
        <taxon>Glomeromycotina</taxon>
        <taxon>Glomeromycetes</taxon>
        <taxon>Diversisporales</taxon>
        <taxon>Gigasporaceae</taxon>
        <taxon>Gigaspora</taxon>
    </lineage>
</organism>
<dbReference type="Proteomes" id="UP000439903">
    <property type="component" value="Unassembled WGS sequence"/>
</dbReference>
<feature type="compositionally biased region" description="Basic and acidic residues" evidence="1">
    <location>
        <begin position="199"/>
        <end position="227"/>
    </location>
</feature>
<accession>A0A8H4A3U8</accession>
<reference evidence="3 4" key="1">
    <citation type="journal article" date="2019" name="Environ. Microbiol.">
        <title>At the nexus of three kingdoms: the genome of the mycorrhizal fungus Gigaspora margarita provides insights into plant, endobacterial and fungal interactions.</title>
        <authorList>
            <person name="Venice F."/>
            <person name="Ghignone S."/>
            <person name="Salvioli di Fossalunga A."/>
            <person name="Amselem J."/>
            <person name="Novero M."/>
            <person name="Xianan X."/>
            <person name="Sedzielewska Toro K."/>
            <person name="Morin E."/>
            <person name="Lipzen A."/>
            <person name="Grigoriev I.V."/>
            <person name="Henrissat B."/>
            <person name="Martin F.M."/>
            <person name="Bonfante P."/>
        </authorList>
    </citation>
    <scope>NUCLEOTIDE SEQUENCE [LARGE SCALE GENOMIC DNA]</scope>
    <source>
        <strain evidence="3 4">BEG34</strain>
    </source>
</reference>
<evidence type="ECO:0000256" key="1">
    <source>
        <dbReference type="SAM" id="MobiDB-lite"/>
    </source>
</evidence>
<feature type="transmembrane region" description="Helical" evidence="2">
    <location>
        <begin position="303"/>
        <end position="322"/>
    </location>
</feature>
<sequence length="453" mass="52773">MDYLMKSFSHLFIIFLIIIDKFSLINIFIFYLFLTLIPTAVADDVAGKPDYLTEIFVQPLSNGTCQSSNYSELNIYNTALSQISEFVTYASVIFNIAVYGVTSKLSMRTTFFLDDVIILLSSLAPIYIWYFTIKPILLFTSKNPNRATDDQLPLPPSIDFPFESFVVILILYFVIIVAATFLIWYYNYGYNNSSKPNHKKDPEHKNKIGPEHNNKIGPEQNHEKEPLKNKKDKIEIIIEFIRYFIVWTYFIHSILHLFIFHIIYIAALKRKSTALRKKQKISFIEKFLKFFPKKSKNIINKRCFFLIVFFSIIQLFFEYAIYCTPHYVDAIFNAIMTTVITRTVASFFSNDAVIISKKIAKKGININLTNYPKVQNIVLAIIEKENINKFDKEVYKFKKTDYDYSQIIKLDKNKEKDKKIVELKSPENKIADLEGCKCENCLSSETIDIEKGI</sequence>
<keyword evidence="4" id="KW-1185">Reference proteome</keyword>
<feature type="transmembrane region" description="Helical" evidence="2">
    <location>
        <begin position="12"/>
        <end position="34"/>
    </location>
</feature>
<protein>
    <submittedName>
        <fullName evidence="3">Uncharacterized protein</fullName>
    </submittedName>
</protein>
<feature type="region of interest" description="Disordered" evidence="1">
    <location>
        <begin position="196"/>
        <end position="227"/>
    </location>
</feature>
<keyword evidence="2" id="KW-0472">Membrane</keyword>
<keyword evidence="2" id="KW-1133">Transmembrane helix</keyword>
<keyword evidence="2" id="KW-0812">Transmembrane</keyword>
<comment type="caution">
    <text evidence="3">The sequence shown here is derived from an EMBL/GenBank/DDBJ whole genome shotgun (WGS) entry which is preliminary data.</text>
</comment>
<evidence type="ECO:0000313" key="4">
    <source>
        <dbReference type="Proteomes" id="UP000439903"/>
    </source>
</evidence>
<feature type="transmembrane region" description="Helical" evidence="2">
    <location>
        <begin position="249"/>
        <end position="268"/>
    </location>
</feature>
<dbReference type="EMBL" id="WTPW01001847">
    <property type="protein sequence ID" value="KAF0411845.1"/>
    <property type="molecule type" value="Genomic_DNA"/>
</dbReference>
<feature type="transmembrane region" description="Helical" evidence="2">
    <location>
        <begin position="160"/>
        <end position="186"/>
    </location>
</feature>
<dbReference type="AlphaFoldDB" id="A0A8H4A3U8"/>
<evidence type="ECO:0000256" key="2">
    <source>
        <dbReference type="SAM" id="Phobius"/>
    </source>
</evidence>